<evidence type="ECO:0000256" key="6">
    <source>
        <dbReference type="SAM" id="Phobius"/>
    </source>
</evidence>
<dbReference type="Proteomes" id="UP000053611">
    <property type="component" value="Unassembled WGS sequence"/>
</dbReference>
<dbReference type="InterPro" id="IPR000727">
    <property type="entry name" value="T_SNARE_dom"/>
</dbReference>
<evidence type="ECO:0000256" key="2">
    <source>
        <dbReference type="ARBA" id="ARBA00022448"/>
    </source>
</evidence>
<dbReference type="Gene3D" id="1.20.5.110">
    <property type="match status" value="1"/>
</dbReference>
<keyword evidence="5 6" id="KW-0472">Membrane</keyword>
<reference evidence="8 9" key="1">
    <citation type="submission" date="2015-03" db="EMBL/GenBank/DDBJ databases">
        <title>Genomics and transcriptomics of the oil-accumulating basidiomycete yeast T. oleaginosus allow insights into substrate utilization and the diverse evolutionary trajectories of mating systems in fungi.</title>
        <authorList>
            <consortium name="DOE Joint Genome Institute"/>
            <person name="Kourist R."/>
            <person name="Kracht O."/>
            <person name="Bracharz F."/>
            <person name="Lipzen A."/>
            <person name="Nolan M."/>
            <person name="Ohm R."/>
            <person name="Grigoriev I."/>
            <person name="Sun S."/>
            <person name="Heitman J."/>
            <person name="Bruck T."/>
            <person name="Nowrousian M."/>
        </authorList>
    </citation>
    <scope>NUCLEOTIDE SEQUENCE [LARGE SCALE GENOMIC DNA]</scope>
    <source>
        <strain evidence="8 9">IBC0246</strain>
    </source>
</reference>
<dbReference type="GO" id="GO:0012505">
    <property type="term" value="C:endomembrane system"/>
    <property type="evidence" value="ECO:0007669"/>
    <property type="project" value="UniProtKB-ARBA"/>
</dbReference>
<evidence type="ECO:0000259" key="7">
    <source>
        <dbReference type="PROSITE" id="PS50192"/>
    </source>
</evidence>
<keyword evidence="9" id="KW-1185">Reference proteome</keyword>
<feature type="domain" description="T-SNARE coiled-coil homology" evidence="7">
    <location>
        <begin position="1"/>
        <end position="60"/>
    </location>
</feature>
<gene>
    <name evidence="8" type="ORF">CC85DRAFT_288234</name>
</gene>
<accession>A0A0J0XF80</accession>
<dbReference type="SUPFAM" id="SSF58038">
    <property type="entry name" value="SNARE fusion complex"/>
    <property type="match status" value="1"/>
</dbReference>
<keyword evidence="3 6" id="KW-0812">Transmembrane</keyword>
<evidence type="ECO:0000313" key="8">
    <source>
        <dbReference type="EMBL" id="KLT39745.1"/>
    </source>
</evidence>
<keyword evidence="2" id="KW-0813">Transport</keyword>
<evidence type="ECO:0000313" key="9">
    <source>
        <dbReference type="Proteomes" id="UP000053611"/>
    </source>
</evidence>
<dbReference type="GeneID" id="28984781"/>
<sequence>MRRQDDTLGYISGTLSTLASQAGLIGQEVTEHSEMLDELSTRVDSTQSRLSRVTRTMTDFLRKNEDTRSSWCIAILILILIILLILVILL</sequence>
<evidence type="ECO:0000256" key="4">
    <source>
        <dbReference type="ARBA" id="ARBA00022989"/>
    </source>
</evidence>
<dbReference type="GO" id="GO:0016020">
    <property type="term" value="C:membrane"/>
    <property type="evidence" value="ECO:0007669"/>
    <property type="project" value="UniProtKB-SubCell"/>
</dbReference>
<comment type="subcellular location">
    <subcellularLocation>
        <location evidence="1">Membrane</location>
        <topology evidence="1">Single-pass membrane protein</topology>
    </subcellularLocation>
</comment>
<dbReference type="STRING" id="879819.A0A0J0XF80"/>
<proteinExistence type="predicted"/>
<dbReference type="PROSITE" id="PS50192">
    <property type="entry name" value="T_SNARE"/>
    <property type="match status" value="1"/>
</dbReference>
<dbReference type="OrthoDB" id="546861at2759"/>
<name>A0A0J0XF80_9TREE</name>
<dbReference type="Pfam" id="PF05739">
    <property type="entry name" value="SNARE"/>
    <property type="match status" value="1"/>
</dbReference>
<dbReference type="EMBL" id="KQ087250">
    <property type="protein sequence ID" value="KLT39745.1"/>
    <property type="molecule type" value="Genomic_DNA"/>
</dbReference>
<organism evidence="8 9">
    <name type="scientific">Cutaneotrichosporon oleaginosum</name>
    <dbReference type="NCBI Taxonomy" id="879819"/>
    <lineage>
        <taxon>Eukaryota</taxon>
        <taxon>Fungi</taxon>
        <taxon>Dikarya</taxon>
        <taxon>Basidiomycota</taxon>
        <taxon>Agaricomycotina</taxon>
        <taxon>Tremellomycetes</taxon>
        <taxon>Trichosporonales</taxon>
        <taxon>Trichosporonaceae</taxon>
        <taxon>Cutaneotrichosporon</taxon>
    </lineage>
</organism>
<evidence type="ECO:0000256" key="3">
    <source>
        <dbReference type="ARBA" id="ARBA00022692"/>
    </source>
</evidence>
<evidence type="ECO:0000256" key="5">
    <source>
        <dbReference type="ARBA" id="ARBA00023136"/>
    </source>
</evidence>
<dbReference type="CDD" id="cd15851">
    <property type="entry name" value="SNARE_Syntaxin6"/>
    <property type="match status" value="1"/>
</dbReference>
<dbReference type="AlphaFoldDB" id="A0A0J0XF80"/>
<evidence type="ECO:0000256" key="1">
    <source>
        <dbReference type="ARBA" id="ARBA00004167"/>
    </source>
</evidence>
<dbReference type="PANTHER" id="PTHR12791">
    <property type="entry name" value="GOLGI SNARE BET1-RELATED"/>
    <property type="match status" value="1"/>
</dbReference>
<dbReference type="GO" id="GO:0005737">
    <property type="term" value="C:cytoplasm"/>
    <property type="evidence" value="ECO:0007669"/>
    <property type="project" value="UniProtKB-ARBA"/>
</dbReference>
<protein>
    <recommendedName>
        <fullName evidence="7">t-SNARE coiled-coil homology domain-containing protein</fullName>
    </recommendedName>
</protein>
<keyword evidence="4 6" id="KW-1133">Transmembrane helix</keyword>
<dbReference type="RefSeq" id="XP_018276236.1">
    <property type="nucleotide sequence ID" value="XM_018424178.1"/>
</dbReference>
<feature type="transmembrane region" description="Helical" evidence="6">
    <location>
        <begin position="71"/>
        <end position="89"/>
    </location>
</feature>